<dbReference type="AlphaFoldDB" id="A0A8I2YFU9"/>
<dbReference type="InterPro" id="IPR058913">
    <property type="entry name" value="Integrase_dom_put"/>
</dbReference>
<comment type="caution">
    <text evidence="2">The sequence shown here is derived from an EMBL/GenBank/DDBJ whole genome shotgun (WGS) entry which is preliminary data.</text>
</comment>
<dbReference type="PANTHER" id="PTHR46177:SF1">
    <property type="entry name" value="INTEGRASE CATALYTIC DOMAIN-CONTAINING PROTEIN"/>
    <property type="match status" value="1"/>
</dbReference>
<sequence>MYCWGIGPTMAPRRNQNKPNPPLAVIEPHIRHIWQAHMTDRKIVLELRKHYDTNKFGLGLTKFVEMRNSLGLTRTRKQAHTPESIRVTMEELQPMYPNAGIWEMISLLFHEHDMCVSRSVIEEYFRTYEAHLVRQRKANRLQRRHFWAAGVNDIWAVDQHDKWLRHGLALHTGIEPFSGCILWIRIWHSNRNPQLILSYYLDTVQTLGFIPMVTQSDPGTENFGIANAQTMLRQMHNSALQGYVQHRWMRTKKNISPEIAWSQLRRRFAPEFEGLLDLGVESGWYNPDNVLQLMVFHWLFIPWLQQELNSYQDRINNSLKRRDRNKILPHGVPNLIFDRAEDFGALDFKVTVSQDTIDHVRTLYITPDHPVFELVPQHLGIFIEECYNDLGRPRVERISIWTVYLSLLDRMRQMDEVPVLLQAHSESNFNMEDELPLLSGLRDLHEVNNYMGGVGYGTGLQDEHLRVLNAWEEDNEPDVEGHYNEIDAEPSVWVEAFSSDEEDEVTHIV</sequence>
<dbReference type="OrthoDB" id="5946233at2759"/>
<organism evidence="2 3">
    <name type="scientific">Boletus reticuloceps</name>
    <dbReference type="NCBI Taxonomy" id="495285"/>
    <lineage>
        <taxon>Eukaryota</taxon>
        <taxon>Fungi</taxon>
        <taxon>Dikarya</taxon>
        <taxon>Basidiomycota</taxon>
        <taxon>Agaricomycotina</taxon>
        <taxon>Agaricomycetes</taxon>
        <taxon>Agaricomycetidae</taxon>
        <taxon>Boletales</taxon>
        <taxon>Boletineae</taxon>
        <taxon>Boletaceae</taxon>
        <taxon>Boletoideae</taxon>
        <taxon>Boletus</taxon>
    </lineage>
</organism>
<dbReference type="PANTHER" id="PTHR46177">
    <property type="entry name" value="INTEGRASE CATALYTIC DOMAIN-CONTAINING PROTEIN"/>
    <property type="match status" value="1"/>
</dbReference>
<keyword evidence="3" id="KW-1185">Reference proteome</keyword>
<evidence type="ECO:0000313" key="2">
    <source>
        <dbReference type="EMBL" id="KAG6370828.1"/>
    </source>
</evidence>
<reference evidence="2" key="1">
    <citation type="submission" date="2021-03" db="EMBL/GenBank/DDBJ databases">
        <title>Evolutionary innovations through gain and loss of genes in the ectomycorrhizal Boletales.</title>
        <authorList>
            <person name="Wu G."/>
            <person name="Miyauchi S."/>
            <person name="Morin E."/>
            <person name="Yang Z.-L."/>
            <person name="Xu J."/>
            <person name="Martin F.M."/>
        </authorList>
    </citation>
    <scope>NUCLEOTIDE SEQUENCE</scope>
    <source>
        <strain evidence="2">BR01</strain>
    </source>
</reference>
<feature type="domain" description="Integrase core" evidence="1">
    <location>
        <begin position="150"/>
        <end position="326"/>
    </location>
</feature>
<accession>A0A8I2YFU9</accession>
<dbReference type="EMBL" id="JAGFBS010000044">
    <property type="protein sequence ID" value="KAG6370828.1"/>
    <property type="molecule type" value="Genomic_DNA"/>
</dbReference>
<evidence type="ECO:0000259" key="1">
    <source>
        <dbReference type="Pfam" id="PF24764"/>
    </source>
</evidence>
<evidence type="ECO:0000313" key="3">
    <source>
        <dbReference type="Proteomes" id="UP000683000"/>
    </source>
</evidence>
<proteinExistence type="predicted"/>
<dbReference type="Pfam" id="PF24764">
    <property type="entry name" value="rva_4"/>
    <property type="match status" value="1"/>
</dbReference>
<dbReference type="Proteomes" id="UP000683000">
    <property type="component" value="Unassembled WGS sequence"/>
</dbReference>
<protein>
    <recommendedName>
        <fullName evidence="1">Integrase core domain-containing protein</fullName>
    </recommendedName>
</protein>
<name>A0A8I2YFU9_9AGAM</name>
<gene>
    <name evidence="2" type="ORF">JVT61DRAFT_11040</name>
</gene>